<keyword evidence="2" id="KW-1185">Reference proteome</keyword>
<accession>W1P2H1</accession>
<dbReference type="Gramene" id="ERN04052">
    <property type="protein sequence ID" value="ERN04052"/>
    <property type="gene ID" value="AMTR_s00079p00191220"/>
</dbReference>
<evidence type="ECO:0000313" key="2">
    <source>
        <dbReference type="Proteomes" id="UP000017836"/>
    </source>
</evidence>
<protein>
    <submittedName>
        <fullName evidence="1">Uncharacterized protein</fullName>
    </submittedName>
</protein>
<name>W1P2H1_AMBTC</name>
<proteinExistence type="predicted"/>
<sequence length="86" mass="9571">MVLAGETSSAKGERYPDDLDEHRSLDELMAFEGVINTLEISPMILPHLLHSRILPCHPGWTGQHTKLAKEHLPPAFTLTHPGLQEP</sequence>
<dbReference type="HOGENOM" id="CLU_2500947_0_0_1"/>
<dbReference type="EMBL" id="KI394313">
    <property type="protein sequence ID" value="ERN04052.1"/>
    <property type="molecule type" value="Genomic_DNA"/>
</dbReference>
<reference evidence="2" key="1">
    <citation type="journal article" date="2013" name="Science">
        <title>The Amborella genome and the evolution of flowering plants.</title>
        <authorList>
            <consortium name="Amborella Genome Project"/>
        </authorList>
    </citation>
    <scope>NUCLEOTIDE SEQUENCE [LARGE SCALE GENOMIC DNA]</scope>
</reference>
<dbReference type="Proteomes" id="UP000017836">
    <property type="component" value="Unassembled WGS sequence"/>
</dbReference>
<gene>
    <name evidence="1" type="ORF">AMTR_s00079p00191220</name>
</gene>
<dbReference type="AlphaFoldDB" id="W1P2H1"/>
<organism evidence="1 2">
    <name type="scientific">Amborella trichopoda</name>
    <dbReference type="NCBI Taxonomy" id="13333"/>
    <lineage>
        <taxon>Eukaryota</taxon>
        <taxon>Viridiplantae</taxon>
        <taxon>Streptophyta</taxon>
        <taxon>Embryophyta</taxon>
        <taxon>Tracheophyta</taxon>
        <taxon>Spermatophyta</taxon>
        <taxon>Magnoliopsida</taxon>
        <taxon>Amborellales</taxon>
        <taxon>Amborellaceae</taxon>
        <taxon>Amborella</taxon>
    </lineage>
</organism>
<evidence type="ECO:0000313" key="1">
    <source>
        <dbReference type="EMBL" id="ERN04052.1"/>
    </source>
</evidence>